<feature type="region of interest" description="Disordered" evidence="1">
    <location>
        <begin position="1"/>
        <end position="20"/>
    </location>
</feature>
<evidence type="ECO:0000313" key="2">
    <source>
        <dbReference type="EMBL" id="REF29262.1"/>
    </source>
</evidence>
<organism evidence="2 3">
    <name type="scientific">Calidifontibacter indicus</name>
    <dbReference type="NCBI Taxonomy" id="419650"/>
    <lineage>
        <taxon>Bacteria</taxon>
        <taxon>Bacillati</taxon>
        <taxon>Actinomycetota</taxon>
        <taxon>Actinomycetes</taxon>
        <taxon>Micrococcales</taxon>
        <taxon>Dermacoccaceae</taxon>
        <taxon>Calidifontibacter</taxon>
    </lineage>
</organism>
<protein>
    <submittedName>
        <fullName evidence="2">Uncharacterized protein DUF2599</fullName>
    </submittedName>
</protein>
<dbReference type="RefSeq" id="WP_170143950.1">
    <property type="nucleotide sequence ID" value="NZ_QTUA01000001.1"/>
</dbReference>
<sequence>MSTTDSSTTQPGPPYIGTLQWVPGRHGNDLILTPTTAGRTVTDQAAEAAAWNEVVRRAPTANTVSMQRQFDCHWRYARGKPTWNLELWRPTVSMDDVIAAYCNPGGPE</sequence>
<dbReference type="Proteomes" id="UP000256253">
    <property type="component" value="Unassembled WGS sequence"/>
</dbReference>
<proteinExistence type="predicted"/>
<keyword evidence="3" id="KW-1185">Reference proteome</keyword>
<dbReference type="AlphaFoldDB" id="A0A3D9UIJ4"/>
<comment type="caution">
    <text evidence="2">The sequence shown here is derived from an EMBL/GenBank/DDBJ whole genome shotgun (WGS) entry which is preliminary data.</text>
</comment>
<dbReference type="EMBL" id="QTUA01000001">
    <property type="protein sequence ID" value="REF29262.1"/>
    <property type="molecule type" value="Genomic_DNA"/>
</dbReference>
<evidence type="ECO:0000256" key="1">
    <source>
        <dbReference type="SAM" id="MobiDB-lite"/>
    </source>
</evidence>
<name>A0A3D9UIJ4_9MICO</name>
<dbReference type="InterPro" id="IPR019719">
    <property type="entry name" value="DUF2599"/>
</dbReference>
<reference evidence="2 3" key="1">
    <citation type="submission" date="2018-08" db="EMBL/GenBank/DDBJ databases">
        <title>Sequencing the genomes of 1000 actinobacteria strains.</title>
        <authorList>
            <person name="Klenk H.-P."/>
        </authorList>
    </citation>
    <scope>NUCLEOTIDE SEQUENCE [LARGE SCALE GENOMIC DNA]</scope>
    <source>
        <strain evidence="2 3">DSM 22967</strain>
    </source>
</reference>
<dbReference type="Pfam" id="PF10783">
    <property type="entry name" value="DUF2599"/>
    <property type="match status" value="1"/>
</dbReference>
<feature type="compositionally biased region" description="Polar residues" evidence="1">
    <location>
        <begin position="1"/>
        <end position="10"/>
    </location>
</feature>
<evidence type="ECO:0000313" key="3">
    <source>
        <dbReference type="Proteomes" id="UP000256253"/>
    </source>
</evidence>
<gene>
    <name evidence="2" type="ORF">DFJ65_0196</name>
</gene>
<accession>A0A3D9UIJ4</accession>